<dbReference type="AlphaFoldDB" id="A0A382GNK8"/>
<evidence type="ECO:0000313" key="1">
    <source>
        <dbReference type="EMBL" id="SVB76365.1"/>
    </source>
</evidence>
<protein>
    <submittedName>
        <fullName evidence="1">Uncharacterized protein</fullName>
    </submittedName>
</protein>
<sequence length="74" mass="7984">KAAANREIGWTISATDIIDRILTPKLLGRNSCTFSQSSELGPHDRRMDSCVEGPLGKAAVYSVSTTINGVRRHG</sequence>
<dbReference type="EMBL" id="UINC01056391">
    <property type="protein sequence ID" value="SVB76365.1"/>
    <property type="molecule type" value="Genomic_DNA"/>
</dbReference>
<reference evidence="1" key="1">
    <citation type="submission" date="2018-05" db="EMBL/GenBank/DDBJ databases">
        <authorList>
            <person name="Lanie J.A."/>
            <person name="Ng W.-L."/>
            <person name="Kazmierczak K.M."/>
            <person name="Andrzejewski T.M."/>
            <person name="Davidsen T.M."/>
            <person name="Wayne K.J."/>
            <person name="Tettelin H."/>
            <person name="Glass J.I."/>
            <person name="Rusch D."/>
            <person name="Podicherti R."/>
            <person name="Tsui H.-C.T."/>
            <person name="Winkler M.E."/>
        </authorList>
    </citation>
    <scope>NUCLEOTIDE SEQUENCE</scope>
</reference>
<feature type="non-terminal residue" evidence="1">
    <location>
        <position position="1"/>
    </location>
</feature>
<gene>
    <name evidence="1" type="ORF">METZ01_LOCUS229219</name>
</gene>
<proteinExistence type="predicted"/>
<name>A0A382GNK8_9ZZZZ</name>
<organism evidence="1">
    <name type="scientific">marine metagenome</name>
    <dbReference type="NCBI Taxonomy" id="408172"/>
    <lineage>
        <taxon>unclassified sequences</taxon>
        <taxon>metagenomes</taxon>
        <taxon>ecological metagenomes</taxon>
    </lineage>
</organism>
<accession>A0A382GNK8</accession>